<dbReference type="NCBIfam" id="NF033443">
    <property type="entry name" value="BREX_PglZ_6"/>
    <property type="match status" value="1"/>
</dbReference>
<evidence type="ECO:0000313" key="1">
    <source>
        <dbReference type="EMBL" id="MBD2613868.1"/>
    </source>
</evidence>
<protein>
    <submittedName>
        <fullName evidence="1">BREX-6 system phosphatase PglZ</fullName>
    </submittedName>
</protein>
<name>A0ABR8HEF9_NOSPU</name>
<dbReference type="RefSeq" id="WP_190951031.1">
    <property type="nucleotide sequence ID" value="NZ_JACJTC010000016.1"/>
</dbReference>
<dbReference type="Proteomes" id="UP000606396">
    <property type="component" value="Unassembled WGS sequence"/>
</dbReference>
<gene>
    <name evidence="1" type="primary">pglZ</name>
    <name evidence="1" type="ORF">H6G94_21755</name>
</gene>
<evidence type="ECO:0000313" key="2">
    <source>
        <dbReference type="Proteomes" id="UP000606396"/>
    </source>
</evidence>
<reference evidence="1 2" key="1">
    <citation type="journal article" date="2020" name="ISME J.">
        <title>Comparative genomics reveals insights into cyanobacterial evolution and habitat adaptation.</title>
        <authorList>
            <person name="Chen M.Y."/>
            <person name="Teng W.K."/>
            <person name="Zhao L."/>
            <person name="Hu C.X."/>
            <person name="Zhou Y.K."/>
            <person name="Han B.P."/>
            <person name="Song L.R."/>
            <person name="Shu W.S."/>
        </authorList>
    </citation>
    <scope>NUCLEOTIDE SEQUENCE [LARGE SCALE GENOMIC DNA]</scope>
    <source>
        <strain evidence="1 2">FACHB-252</strain>
    </source>
</reference>
<accession>A0ABR8HEF9</accession>
<organism evidence="1 2">
    <name type="scientific">Nostoc punctiforme FACHB-252</name>
    <dbReference type="NCBI Taxonomy" id="1357509"/>
    <lineage>
        <taxon>Bacteria</taxon>
        <taxon>Bacillati</taxon>
        <taxon>Cyanobacteriota</taxon>
        <taxon>Cyanophyceae</taxon>
        <taxon>Nostocales</taxon>
        <taxon>Nostocaceae</taxon>
        <taxon>Nostoc</taxon>
    </lineage>
</organism>
<comment type="caution">
    <text evidence="1">The sequence shown here is derived from an EMBL/GenBank/DDBJ whole genome shotgun (WGS) entry which is preliminary data.</text>
</comment>
<proteinExistence type="predicted"/>
<sequence>MSIITNYLEDEIKQKLREQGIVIWLDKDAHYNSYVDELITRYRQGEFFAPVVAFRGSYLEMLFALESYGNGLVPEPLLIHMPGHTEDTIRKTPILELYRAGYRFRKALDTLIREAATGQVTPTELENYLSQGVTNLAAAETWLENTLSQPQDSLAKYLDNFSLEWILEGLLDLDKIIDEAKKLRAKFQSTYSLDTLTQHLYRHTGMDEAFLQFYCNQETLSFSRLGEAFAAWLMCVEYVQDLNRSPNLPQLQPLSQLSPPLRKNCKQLIEYLRQRHPDTYAAKAGIVESHLEPELQTLTPEELSKIKTFQWGENAVLAAAIQALLTGDYSKVLTWSKPRTESPTFWLERDGRSRSVSAGLSPAIGDRTHRIEWTLIQAAATLGDKIQNSGRIKTLDNLRAVLEYYTDSGYQVDQAHRRFEQQCFNLLESKLPHFAQLLEVTEQLRRQYRVWADTLAQDFTAICQKDSFLPEEDLQQRTIYDQVIHPLTQNSHKKVAYFLIDAFRYEMATELLKEFTEAGTIVSLKARYAELPSITAVGMNALAPVSQGGKLLLAGDNGFKGFKTGEYTVRSPQERVRAMKDKSISHHGKGNKDIASFNLTEVRNNTTSKLKKSCADVRLIVIHSREIDDAGEANLGLATFESWFQQIQAAWNHLKNIGVNEFVLTADHGFLLQDHTTQEIKYGSKKDPYRRHIIDLEPRSEQGCVTVSLNSLKYEGQNKYLIFSKDTSVFATGNPGATFVHGGNSLQERVIPVLTVSHRYNSHLGMVKYLIEAQADNNKIRLRVKPAPLPQSVLNFAEAKTINLAFHVPNRQDIQITIKDVIGAGINNQQLQIPVTGEWVEVLFDLRGQRDERVRIEIFHPDGIEDIEATIPQEYFDVSGSLKTEIPTTQTPSSNDWQDNFEDKTVAQVFLHLQKHNSITEIELTQILGNARKARRFALEFEEYLKKVPFSVRIETTSNGKRYVKQN</sequence>
<dbReference type="Pfam" id="PF08665">
    <property type="entry name" value="PglZ"/>
    <property type="match status" value="1"/>
</dbReference>
<keyword evidence="2" id="KW-1185">Reference proteome</keyword>
<dbReference type="EMBL" id="JACJTC010000016">
    <property type="protein sequence ID" value="MBD2613868.1"/>
    <property type="molecule type" value="Genomic_DNA"/>
</dbReference>